<accession>A0A6J4I7L5</accession>
<dbReference type="EMBL" id="CADCTF010000094">
    <property type="protein sequence ID" value="CAA9242670.1"/>
    <property type="molecule type" value="Genomic_DNA"/>
</dbReference>
<proteinExistence type="predicted"/>
<name>A0A6J4I7L5_9ACTN</name>
<gene>
    <name evidence="1" type="ORF">AVDCRST_MAG50-1861</name>
</gene>
<evidence type="ECO:0000313" key="1">
    <source>
        <dbReference type="EMBL" id="CAA9242670.1"/>
    </source>
</evidence>
<organism evidence="1">
    <name type="scientific">uncultured Acidimicrobiales bacterium</name>
    <dbReference type="NCBI Taxonomy" id="310071"/>
    <lineage>
        <taxon>Bacteria</taxon>
        <taxon>Bacillati</taxon>
        <taxon>Actinomycetota</taxon>
        <taxon>Acidimicrobiia</taxon>
        <taxon>Acidimicrobiales</taxon>
        <taxon>environmental samples</taxon>
    </lineage>
</organism>
<dbReference type="AlphaFoldDB" id="A0A6J4I7L5"/>
<reference evidence="1" key="1">
    <citation type="submission" date="2020-02" db="EMBL/GenBank/DDBJ databases">
        <authorList>
            <person name="Meier V. D."/>
        </authorList>
    </citation>
    <scope>NUCLEOTIDE SEQUENCE</scope>
    <source>
        <strain evidence="1">AVDCRST_MAG50</strain>
    </source>
</reference>
<protein>
    <submittedName>
        <fullName evidence="1">Uncharacterized protein</fullName>
    </submittedName>
</protein>
<sequence length="69" mass="7804">MPRRQRQRAELSRLCEAGALTRAVDLAFEHFTDFGPDREIVLILAEALDRTSVPAAVRHRFAELCAELP</sequence>